<dbReference type="CDD" id="cd00158">
    <property type="entry name" value="RHOD"/>
    <property type="match status" value="1"/>
</dbReference>
<dbReference type="RefSeq" id="WP_047251490.1">
    <property type="nucleotide sequence ID" value="NZ_CP011367.1"/>
</dbReference>
<dbReference type="EC" id="5.2.1.8" evidence="6"/>
<dbReference type="InterPro" id="IPR046357">
    <property type="entry name" value="PPIase_dom_sf"/>
</dbReference>
<sequence length="246" mass="26395">MLAGGIASAESEASIEIHEIEAGEGPGIVRHDTAILHYTGTLEEDGSVFDSSRESGAPFALTLGAGQVIPGFEQGVMGMREGGKREIVIPPELGYGERGAGNIIPSNATLRFEVEILDVERAPFSGLDNEGLAEKIREGATIVDIRRPDEWAETGVIEGSHRITAFDENGELNPTFGEQFTNLVKPDEEVVLICRVGNRTGALARALADGLGYANVYNVTDGIMEWLDDDRLVQHDCPETAETAQC</sequence>
<dbReference type="EMBL" id="CP011367">
    <property type="protein sequence ID" value="AKJ95601.1"/>
    <property type="molecule type" value="Genomic_DNA"/>
</dbReference>
<evidence type="ECO:0000256" key="1">
    <source>
        <dbReference type="ARBA" id="ARBA00000971"/>
    </source>
</evidence>
<keyword evidence="3 5" id="KW-0697">Rotamase</keyword>
<evidence type="ECO:0000256" key="6">
    <source>
        <dbReference type="RuleBase" id="RU003915"/>
    </source>
</evidence>
<dbReference type="PANTHER" id="PTHR45779">
    <property type="entry name" value="PEPTIDYLPROLYL ISOMERASE"/>
    <property type="match status" value="1"/>
</dbReference>
<dbReference type="STRING" id="106634.TVD_09635"/>
<dbReference type="GO" id="GO:0003755">
    <property type="term" value="F:peptidyl-prolyl cis-trans isomerase activity"/>
    <property type="evidence" value="ECO:0007669"/>
    <property type="project" value="UniProtKB-UniRule"/>
</dbReference>
<dbReference type="Gene3D" id="3.10.50.40">
    <property type="match status" value="1"/>
</dbReference>
<dbReference type="PANTHER" id="PTHR45779:SF7">
    <property type="entry name" value="PEPTIDYLPROLYL ISOMERASE"/>
    <property type="match status" value="1"/>
</dbReference>
<dbReference type="SUPFAM" id="SSF52821">
    <property type="entry name" value="Rhodanese/Cell cycle control phosphatase"/>
    <property type="match status" value="1"/>
</dbReference>
<protein>
    <recommendedName>
        <fullName evidence="6">Peptidyl-prolyl cis-trans isomerase</fullName>
        <ecNumber evidence="6">5.2.1.8</ecNumber>
    </recommendedName>
</protein>
<organism evidence="9 10">
    <name type="scientific">Thioalkalivibrio versutus</name>
    <dbReference type="NCBI Taxonomy" id="106634"/>
    <lineage>
        <taxon>Bacteria</taxon>
        <taxon>Pseudomonadati</taxon>
        <taxon>Pseudomonadota</taxon>
        <taxon>Gammaproteobacteria</taxon>
        <taxon>Chromatiales</taxon>
        <taxon>Ectothiorhodospiraceae</taxon>
        <taxon>Thioalkalivibrio</taxon>
    </lineage>
</organism>
<dbReference type="PROSITE" id="PS50206">
    <property type="entry name" value="RHODANESE_3"/>
    <property type="match status" value="1"/>
</dbReference>
<dbReference type="Pfam" id="PF00581">
    <property type="entry name" value="Rhodanese"/>
    <property type="match status" value="1"/>
</dbReference>
<dbReference type="SUPFAM" id="SSF54534">
    <property type="entry name" value="FKBP-like"/>
    <property type="match status" value="1"/>
</dbReference>
<reference evidence="9 10" key="1">
    <citation type="submission" date="2015-04" db="EMBL/GenBank/DDBJ databases">
        <title>Complete Sequence for the Genome of the Thioalkalivibrio versutus D301.</title>
        <authorList>
            <person name="Mu T."/>
            <person name="Zhou J."/>
            <person name="Xu X."/>
        </authorList>
    </citation>
    <scope>NUCLEOTIDE SEQUENCE [LARGE SCALE GENOMIC DNA]</scope>
    <source>
        <strain evidence="9 10">D301</strain>
    </source>
</reference>
<name>A0A0G3G9W5_9GAMM</name>
<feature type="domain" description="Rhodanese" evidence="8">
    <location>
        <begin position="136"/>
        <end position="235"/>
    </location>
</feature>
<dbReference type="Gene3D" id="3.40.250.10">
    <property type="entry name" value="Rhodanese-like domain"/>
    <property type="match status" value="1"/>
</dbReference>
<evidence type="ECO:0000313" key="9">
    <source>
        <dbReference type="EMBL" id="AKJ95601.1"/>
    </source>
</evidence>
<gene>
    <name evidence="9" type="ORF">TVD_09635</name>
</gene>
<accession>A0A0G3G9W5</accession>
<dbReference type="AlphaFoldDB" id="A0A0G3G9W5"/>
<comment type="catalytic activity">
    <reaction evidence="1 5 6">
        <text>[protein]-peptidylproline (omega=180) = [protein]-peptidylproline (omega=0)</text>
        <dbReference type="Rhea" id="RHEA:16237"/>
        <dbReference type="Rhea" id="RHEA-COMP:10747"/>
        <dbReference type="Rhea" id="RHEA-COMP:10748"/>
        <dbReference type="ChEBI" id="CHEBI:83833"/>
        <dbReference type="ChEBI" id="CHEBI:83834"/>
        <dbReference type="EC" id="5.2.1.8"/>
    </reaction>
</comment>
<dbReference type="InterPro" id="IPR036873">
    <property type="entry name" value="Rhodanese-like_dom_sf"/>
</dbReference>
<dbReference type="OrthoDB" id="9814548at2"/>
<dbReference type="SMART" id="SM00450">
    <property type="entry name" value="RHOD"/>
    <property type="match status" value="1"/>
</dbReference>
<evidence type="ECO:0000259" key="7">
    <source>
        <dbReference type="PROSITE" id="PS50059"/>
    </source>
</evidence>
<dbReference type="Pfam" id="PF00254">
    <property type="entry name" value="FKBP_C"/>
    <property type="match status" value="1"/>
</dbReference>
<dbReference type="PATRIC" id="fig|106634.4.peg.1972"/>
<dbReference type="FunFam" id="3.10.50.40:FF:000006">
    <property type="entry name" value="Peptidyl-prolyl cis-trans isomerase"/>
    <property type="match status" value="1"/>
</dbReference>
<dbReference type="InterPro" id="IPR001763">
    <property type="entry name" value="Rhodanese-like_dom"/>
</dbReference>
<dbReference type="PROSITE" id="PS50059">
    <property type="entry name" value="FKBP_PPIASE"/>
    <property type="match status" value="1"/>
</dbReference>
<dbReference type="InterPro" id="IPR044609">
    <property type="entry name" value="FKBP2/11"/>
</dbReference>
<evidence type="ECO:0000256" key="2">
    <source>
        <dbReference type="ARBA" id="ARBA00006577"/>
    </source>
</evidence>
<proteinExistence type="inferred from homology"/>
<comment type="similarity">
    <text evidence="2 6">Belongs to the FKBP-type PPIase family.</text>
</comment>
<evidence type="ECO:0000259" key="8">
    <source>
        <dbReference type="PROSITE" id="PS50206"/>
    </source>
</evidence>
<dbReference type="KEGG" id="tvr:TVD_09635"/>
<evidence type="ECO:0000256" key="3">
    <source>
        <dbReference type="ARBA" id="ARBA00023110"/>
    </source>
</evidence>
<evidence type="ECO:0000256" key="4">
    <source>
        <dbReference type="ARBA" id="ARBA00023235"/>
    </source>
</evidence>
<feature type="domain" description="PPIase FKBP-type" evidence="7">
    <location>
        <begin position="31"/>
        <end position="120"/>
    </location>
</feature>
<dbReference type="Proteomes" id="UP000064201">
    <property type="component" value="Chromosome"/>
</dbReference>
<dbReference type="InterPro" id="IPR001179">
    <property type="entry name" value="PPIase_FKBP_dom"/>
</dbReference>
<keyword evidence="10" id="KW-1185">Reference proteome</keyword>
<keyword evidence="4 5" id="KW-0413">Isomerase</keyword>
<evidence type="ECO:0000313" key="10">
    <source>
        <dbReference type="Proteomes" id="UP000064201"/>
    </source>
</evidence>
<evidence type="ECO:0000256" key="5">
    <source>
        <dbReference type="PROSITE-ProRule" id="PRU00277"/>
    </source>
</evidence>